<dbReference type="GO" id="GO:0006435">
    <property type="term" value="P:threonyl-tRNA aminoacylation"/>
    <property type="evidence" value="ECO:0007669"/>
    <property type="project" value="TreeGrafter"/>
</dbReference>
<evidence type="ECO:0000256" key="4">
    <source>
        <dbReference type="SAM" id="MobiDB-lite"/>
    </source>
</evidence>
<dbReference type="InterPro" id="IPR023509">
    <property type="entry name" value="DTD-like_sf"/>
</dbReference>
<dbReference type="SUPFAM" id="SSF52954">
    <property type="entry name" value="Class II aaRS ABD-related"/>
    <property type="match status" value="1"/>
</dbReference>
<proteinExistence type="predicted"/>
<gene>
    <name evidence="7" type="ORF">DP107_02150</name>
</gene>
<feature type="domain" description="Anticodon-binding" evidence="5">
    <location>
        <begin position="504"/>
        <end position="593"/>
    </location>
</feature>
<evidence type="ECO:0000259" key="5">
    <source>
        <dbReference type="Pfam" id="PF03129"/>
    </source>
</evidence>
<dbReference type="Pfam" id="PF03129">
    <property type="entry name" value="HGTP_anticodon"/>
    <property type="match status" value="1"/>
</dbReference>
<evidence type="ECO:0000256" key="3">
    <source>
        <dbReference type="ARBA" id="ARBA00022917"/>
    </source>
</evidence>
<evidence type="ECO:0000259" key="6">
    <source>
        <dbReference type="Pfam" id="PF08915"/>
    </source>
</evidence>
<evidence type="ECO:0008006" key="9">
    <source>
        <dbReference type="Google" id="ProtNLM"/>
    </source>
</evidence>
<feature type="region of interest" description="Disordered" evidence="4">
    <location>
        <begin position="51"/>
        <end position="78"/>
    </location>
</feature>
<dbReference type="InterPro" id="IPR036621">
    <property type="entry name" value="Anticodon-bd_dom_sf"/>
</dbReference>
<accession>A0A554NF31</accession>
<dbReference type="PANTHER" id="PTHR11451:SF44">
    <property type="entry name" value="THREONINE--TRNA LIGASE, CHLOROPLASTIC_MITOCHONDRIAL 2"/>
    <property type="match status" value="1"/>
</dbReference>
<comment type="caution">
    <text evidence="7">The sequence shown here is derived from an EMBL/GenBank/DDBJ whole genome shotgun (WGS) entry which is preliminary data.</text>
</comment>
<dbReference type="Gene3D" id="3.50.80.10">
    <property type="entry name" value="D-tyrosyl-tRNA(Tyr) deacylase"/>
    <property type="match status" value="1"/>
</dbReference>
<reference evidence="7 8" key="1">
    <citation type="submission" date="2018-06" db="EMBL/GenBank/DDBJ databases">
        <title>Natronomonas sp. F16-60 a new haloarchaeon isolated from a solar saltern of Isla Cristina, Huelva, Spain.</title>
        <authorList>
            <person name="Duran-Viseras A."/>
            <person name="Sanchez-Porro C."/>
            <person name="Ventosa A."/>
        </authorList>
    </citation>
    <scope>NUCLEOTIDE SEQUENCE [LARGE SCALE GENOMIC DNA]</scope>
    <source>
        <strain evidence="7 8">F16-60</strain>
    </source>
</reference>
<evidence type="ECO:0000313" key="8">
    <source>
        <dbReference type="Proteomes" id="UP000319894"/>
    </source>
</evidence>
<dbReference type="Proteomes" id="UP000319894">
    <property type="component" value="Unassembled WGS sequence"/>
</dbReference>
<dbReference type="GO" id="GO:0005737">
    <property type="term" value="C:cytoplasm"/>
    <property type="evidence" value="ECO:0007669"/>
    <property type="project" value="UniProtKB-SubCell"/>
</dbReference>
<dbReference type="InterPro" id="IPR004154">
    <property type="entry name" value="Anticodon-bd"/>
</dbReference>
<dbReference type="PANTHER" id="PTHR11451">
    <property type="entry name" value="THREONINE-TRNA LIGASE"/>
    <property type="match status" value="1"/>
</dbReference>
<keyword evidence="3" id="KW-0648">Protein biosynthesis</keyword>
<dbReference type="GO" id="GO:0004829">
    <property type="term" value="F:threonine-tRNA ligase activity"/>
    <property type="evidence" value="ECO:0007669"/>
    <property type="project" value="InterPro"/>
</dbReference>
<dbReference type="Pfam" id="PF08915">
    <property type="entry name" value="tRNA-Thr_ED"/>
    <property type="match status" value="1"/>
</dbReference>
<sequence>MGPTTTAMGSGRRPGPRPIGRPATALPRPADPADVRVLDIHADHCAFEAVAAPPAEDAPEPEAPTPDTEGRPPAPREGGFDDCLAVLVAVEGTDASDPQTVARRTAIHLADRAADLRLSRALIYPCPALSERAADHATTVECTRALAGALADDLTVVRAPVGWHHALALETAGHPFGATVSRFDASPAPGDARAAPDWTVLTADGDRRSLDAVALDDPTRSTCDRLTAGEAAAEFPVATGTGPTPPAGPFAARDDLGGRHLSPDGRLVHDLAVAHARARLRDHGATPVETPATFDLGASAVADLLGAVGEPWPGADAGVDGALRVSTRLGVCSLLRDATLSRADCPVRLAEAGPQRTADGGATVPTAHAVAGDRDGAWAELRAFATLTRDLLTDCGHPAVPVCRAGGDADPARLDALAAALDRPVLLARHGGGEAVDLTFRDPETDRAAVAPRVRLDPELASRADLTLADGDAPLLVECAPVGAPDDVRRSLPDPAPAWLAPTQVRFLTVEPGHRDRAAALAGRLADAGLRADVDDRPSPVGERFDRAAADRVPLVAVVGDREAEGGDLKLYDRRADTERTLSPSALVDALHERVAGFPGREPYGPRFVGEGALSDVFGEPDAANGNPTG</sequence>
<dbReference type="InterPro" id="IPR015011">
    <property type="entry name" value="Threonyl-tRNA_syn_edit_dom_arc"/>
</dbReference>
<organism evidence="7 8">
    <name type="scientific">Haloglomus irregulare</name>
    <dbReference type="NCBI Taxonomy" id="2234134"/>
    <lineage>
        <taxon>Archaea</taxon>
        <taxon>Methanobacteriati</taxon>
        <taxon>Methanobacteriota</taxon>
        <taxon>Stenosarchaea group</taxon>
        <taxon>Halobacteria</taxon>
        <taxon>Halobacteriales</taxon>
        <taxon>Natronomonadaceae</taxon>
        <taxon>Haloglomus</taxon>
    </lineage>
</organism>
<dbReference type="GO" id="GO:0005524">
    <property type="term" value="F:ATP binding"/>
    <property type="evidence" value="ECO:0007669"/>
    <property type="project" value="InterPro"/>
</dbReference>
<dbReference type="AlphaFoldDB" id="A0A554NF31"/>
<evidence type="ECO:0000256" key="1">
    <source>
        <dbReference type="ARBA" id="ARBA00004496"/>
    </source>
</evidence>
<name>A0A554NF31_9EURY</name>
<keyword evidence="2" id="KW-0963">Cytoplasm</keyword>
<evidence type="ECO:0000256" key="2">
    <source>
        <dbReference type="ARBA" id="ARBA00022490"/>
    </source>
</evidence>
<dbReference type="GO" id="GO:0008270">
    <property type="term" value="F:zinc ion binding"/>
    <property type="evidence" value="ECO:0007669"/>
    <property type="project" value="InterPro"/>
</dbReference>
<feature type="region of interest" description="Disordered" evidence="4">
    <location>
        <begin position="1"/>
        <end position="34"/>
    </location>
</feature>
<keyword evidence="8" id="KW-1185">Reference proteome</keyword>
<dbReference type="Gene3D" id="3.40.50.800">
    <property type="entry name" value="Anticodon-binding domain"/>
    <property type="match status" value="1"/>
</dbReference>
<dbReference type="EMBL" id="QMDX01000001">
    <property type="protein sequence ID" value="TSD16007.1"/>
    <property type="molecule type" value="Genomic_DNA"/>
</dbReference>
<dbReference type="InParanoid" id="A0A554NF31"/>
<evidence type="ECO:0000313" key="7">
    <source>
        <dbReference type="EMBL" id="TSD16007.1"/>
    </source>
</evidence>
<comment type="subcellular location">
    <subcellularLocation>
        <location evidence="1">Cytoplasm</location>
    </subcellularLocation>
</comment>
<protein>
    <recommendedName>
        <fullName evidence="9">Threonyl-tRNA synthetase</fullName>
    </recommendedName>
</protein>
<feature type="compositionally biased region" description="Low complexity" evidence="4">
    <location>
        <begin position="9"/>
        <end position="22"/>
    </location>
</feature>
<feature type="domain" description="Threonyl-tRNA synthetase editing" evidence="6">
    <location>
        <begin position="36"/>
        <end position="177"/>
    </location>
</feature>